<reference evidence="2" key="1">
    <citation type="submission" date="2023-08" db="EMBL/GenBank/DDBJ databases">
        <authorList>
            <person name="Chen Y."/>
            <person name="Shah S."/>
            <person name="Dougan E. K."/>
            <person name="Thang M."/>
            <person name="Chan C."/>
        </authorList>
    </citation>
    <scope>NUCLEOTIDE SEQUENCE</scope>
</reference>
<evidence type="ECO:0000313" key="3">
    <source>
        <dbReference type="Proteomes" id="UP001178507"/>
    </source>
</evidence>
<gene>
    <name evidence="2" type="ORF">EVOR1521_LOCUS26889</name>
</gene>
<sequence length="72" mass="7807">EVHAHRHVSSFLRCTRPRAWPDPSTGLPCRDPEEESCAEVHATCAKVPKARSLGMGSQSGRGSRAVSEKNHG</sequence>
<feature type="region of interest" description="Disordered" evidence="1">
    <location>
        <begin position="50"/>
        <end position="72"/>
    </location>
</feature>
<proteinExistence type="predicted"/>
<dbReference type="Proteomes" id="UP001178507">
    <property type="component" value="Unassembled WGS sequence"/>
</dbReference>
<organism evidence="2 3">
    <name type="scientific">Effrenium voratum</name>
    <dbReference type="NCBI Taxonomy" id="2562239"/>
    <lineage>
        <taxon>Eukaryota</taxon>
        <taxon>Sar</taxon>
        <taxon>Alveolata</taxon>
        <taxon>Dinophyceae</taxon>
        <taxon>Suessiales</taxon>
        <taxon>Symbiodiniaceae</taxon>
        <taxon>Effrenium</taxon>
    </lineage>
</organism>
<keyword evidence="3" id="KW-1185">Reference proteome</keyword>
<evidence type="ECO:0000256" key="1">
    <source>
        <dbReference type="SAM" id="MobiDB-lite"/>
    </source>
</evidence>
<name>A0AA36JF14_9DINO</name>
<protein>
    <submittedName>
        <fullName evidence="2">Uncharacterized protein</fullName>
    </submittedName>
</protein>
<feature type="non-terminal residue" evidence="2">
    <location>
        <position position="1"/>
    </location>
</feature>
<evidence type="ECO:0000313" key="2">
    <source>
        <dbReference type="EMBL" id="CAJ1404456.1"/>
    </source>
</evidence>
<dbReference type="AlphaFoldDB" id="A0AA36JF14"/>
<comment type="caution">
    <text evidence="2">The sequence shown here is derived from an EMBL/GenBank/DDBJ whole genome shotgun (WGS) entry which is preliminary data.</text>
</comment>
<accession>A0AA36JF14</accession>
<dbReference type="EMBL" id="CAUJNA010003542">
    <property type="protein sequence ID" value="CAJ1404456.1"/>
    <property type="molecule type" value="Genomic_DNA"/>
</dbReference>